<protein>
    <submittedName>
        <fullName evidence="2">SAM-dependent methyltransferase</fullName>
    </submittedName>
</protein>
<dbReference type="EMBL" id="CP098827">
    <property type="protein sequence ID" value="XBO72675.1"/>
    <property type="molecule type" value="Genomic_DNA"/>
</dbReference>
<dbReference type="Gene3D" id="3.40.50.150">
    <property type="entry name" value="Vaccinia Virus protein VP39"/>
    <property type="match status" value="1"/>
</dbReference>
<feature type="domain" description="Methyltransferase" evidence="1">
    <location>
        <begin position="123"/>
        <end position="228"/>
    </location>
</feature>
<name>A0AAU7KMF5_9GAMM</name>
<dbReference type="InterPro" id="IPR029063">
    <property type="entry name" value="SAM-dependent_MTases_sf"/>
</dbReference>
<dbReference type="GO" id="GO:0008168">
    <property type="term" value="F:methyltransferase activity"/>
    <property type="evidence" value="ECO:0007669"/>
    <property type="project" value="UniProtKB-KW"/>
</dbReference>
<keyword evidence="2" id="KW-0808">Transferase</keyword>
<dbReference type="SUPFAM" id="SSF53335">
    <property type="entry name" value="S-adenosyl-L-methionine-dependent methyltransferases"/>
    <property type="match status" value="1"/>
</dbReference>
<evidence type="ECO:0000259" key="1">
    <source>
        <dbReference type="Pfam" id="PF13679"/>
    </source>
</evidence>
<reference evidence="2" key="1">
    <citation type="submission" date="2022-06" db="EMBL/GenBank/DDBJ databases">
        <title>A novel DMS-producing enzyme.</title>
        <authorList>
            <person name="Zhang Y."/>
        </authorList>
    </citation>
    <scope>NUCLEOTIDE SEQUENCE</scope>
    <source>
        <strain evidence="2">RT37</strain>
    </source>
</reference>
<dbReference type="RefSeq" id="WP_348827934.1">
    <property type="nucleotide sequence ID" value="NZ_CP098827.1"/>
</dbReference>
<dbReference type="PANTHER" id="PTHR13369:SF0">
    <property type="entry name" value="GLUTATHIONE S-TRANSFERASE C-TERMINAL DOMAIN-CONTAINING PROTEIN"/>
    <property type="match status" value="1"/>
</dbReference>
<dbReference type="InterPro" id="IPR025714">
    <property type="entry name" value="Methyltranfer_dom"/>
</dbReference>
<accession>A0AAU7KMF5</accession>
<organism evidence="2">
    <name type="scientific">Halomonas sp. RT37</name>
    <dbReference type="NCBI Taxonomy" id="2950872"/>
    <lineage>
        <taxon>Bacteria</taxon>
        <taxon>Pseudomonadati</taxon>
        <taxon>Pseudomonadota</taxon>
        <taxon>Gammaproteobacteria</taxon>
        <taxon>Oceanospirillales</taxon>
        <taxon>Halomonadaceae</taxon>
        <taxon>Halomonas</taxon>
    </lineage>
</organism>
<dbReference type="CDD" id="cd02440">
    <property type="entry name" value="AdoMet_MTases"/>
    <property type="match status" value="1"/>
</dbReference>
<keyword evidence="2" id="KW-0489">Methyltransferase</keyword>
<evidence type="ECO:0000313" key="2">
    <source>
        <dbReference type="EMBL" id="XBO72675.1"/>
    </source>
</evidence>
<dbReference type="GO" id="GO:0032259">
    <property type="term" value="P:methylation"/>
    <property type="evidence" value="ECO:0007669"/>
    <property type="project" value="UniProtKB-KW"/>
</dbReference>
<proteinExistence type="predicted"/>
<gene>
    <name evidence="2" type="ORF">NFG58_08235</name>
</gene>
<dbReference type="AlphaFoldDB" id="A0AAU7KMF5"/>
<dbReference type="PANTHER" id="PTHR13369">
    <property type="match status" value="1"/>
</dbReference>
<dbReference type="Pfam" id="PF13679">
    <property type="entry name" value="Methyltransf_32"/>
    <property type="match status" value="1"/>
</dbReference>
<sequence length="402" mass="45252">MNTPLPHAERLEALTRLLADWHWLWSPAPFTHAGAPWPERAPAGEIAACLQALDDARCQRLQQRPFDASPLAAWLPVDELARLVRVPDGAPPIQAPEAWAAHVGGRKWQQMLAFAPQVAIGQGQALVEWCAGKGHLSRLLARRHDGSICALEWQPALCESGQALAERQGLEVTLVEQDVMAPSVSRHLGDADRVVALHACGDLHVRLLELAREQKVAISLAPCCYQRTRDKIYRPLSRQAQQQAERHGLSLDRDALALSVQETVTASQGERRKREQANAWRLGFDALQRRLRGVDDYLAVPSLAYGRMPERFEDFCRWAAREKGLTVPDGIDWDAYRRRGEACLQRVNRLELVRHLFRRPLEVWLVLDRALWLEEAGFEVSLSQFCPRALTPRNLALVAQPT</sequence>